<keyword evidence="1" id="KW-0472">Membrane</keyword>
<comment type="caution">
    <text evidence="2">The sequence shown here is derived from an EMBL/GenBank/DDBJ whole genome shotgun (WGS) entry which is preliminary data.</text>
</comment>
<dbReference type="EMBL" id="VSSQ01001596">
    <property type="protein sequence ID" value="MPM09656.1"/>
    <property type="molecule type" value="Genomic_DNA"/>
</dbReference>
<reference evidence="2" key="1">
    <citation type="submission" date="2019-08" db="EMBL/GenBank/DDBJ databases">
        <authorList>
            <person name="Kucharzyk K."/>
            <person name="Murdoch R.W."/>
            <person name="Higgins S."/>
            <person name="Loffler F."/>
        </authorList>
    </citation>
    <scope>NUCLEOTIDE SEQUENCE</scope>
</reference>
<sequence length="66" mass="7485">MMNLIIKLMILGVSAIFILFINFEKRKLLSNLTYNRVEALASGDGDPNLYFIAEGNSIMYPRYGPI</sequence>
<keyword evidence="1" id="KW-0812">Transmembrane</keyword>
<gene>
    <name evidence="2" type="ORF">SDC9_55978</name>
</gene>
<accession>A0A644X0H9</accession>
<proteinExistence type="predicted"/>
<evidence type="ECO:0000313" key="2">
    <source>
        <dbReference type="EMBL" id="MPM09656.1"/>
    </source>
</evidence>
<name>A0A644X0H9_9ZZZZ</name>
<keyword evidence="1" id="KW-1133">Transmembrane helix</keyword>
<feature type="transmembrane region" description="Helical" evidence="1">
    <location>
        <begin position="6"/>
        <end position="23"/>
    </location>
</feature>
<dbReference type="AlphaFoldDB" id="A0A644X0H9"/>
<evidence type="ECO:0000256" key="1">
    <source>
        <dbReference type="SAM" id="Phobius"/>
    </source>
</evidence>
<organism evidence="2">
    <name type="scientific">bioreactor metagenome</name>
    <dbReference type="NCBI Taxonomy" id="1076179"/>
    <lineage>
        <taxon>unclassified sequences</taxon>
        <taxon>metagenomes</taxon>
        <taxon>ecological metagenomes</taxon>
    </lineage>
</organism>
<protein>
    <submittedName>
        <fullName evidence="2">Uncharacterized protein</fullName>
    </submittedName>
</protein>